<dbReference type="PROSITE" id="PS51462">
    <property type="entry name" value="NUDIX"/>
    <property type="match status" value="1"/>
</dbReference>
<dbReference type="AlphaFoldDB" id="A0A9P5H547"/>
<evidence type="ECO:0000256" key="1">
    <source>
        <dbReference type="ARBA" id="ARBA00022801"/>
    </source>
</evidence>
<keyword evidence="1 2" id="KW-0378">Hydrolase</keyword>
<dbReference type="PRINTS" id="PR00502">
    <property type="entry name" value="NUDIXFAMILY"/>
</dbReference>
<dbReference type="InterPro" id="IPR020084">
    <property type="entry name" value="NUDIX_hydrolase_CS"/>
</dbReference>
<comment type="caution">
    <text evidence="4">The sequence shown here is derived from an EMBL/GenBank/DDBJ whole genome shotgun (WGS) entry which is preliminary data.</text>
</comment>
<accession>A0A9P5H547</accession>
<dbReference type="Proteomes" id="UP000722485">
    <property type="component" value="Unassembled WGS sequence"/>
</dbReference>
<organism evidence="4 5">
    <name type="scientific">Cylindrodendrum hubeiense</name>
    <dbReference type="NCBI Taxonomy" id="595255"/>
    <lineage>
        <taxon>Eukaryota</taxon>
        <taxon>Fungi</taxon>
        <taxon>Dikarya</taxon>
        <taxon>Ascomycota</taxon>
        <taxon>Pezizomycotina</taxon>
        <taxon>Sordariomycetes</taxon>
        <taxon>Hypocreomycetidae</taxon>
        <taxon>Hypocreales</taxon>
        <taxon>Nectriaceae</taxon>
        <taxon>Cylindrodendrum</taxon>
    </lineage>
</organism>
<dbReference type="InterPro" id="IPR015797">
    <property type="entry name" value="NUDIX_hydrolase-like_dom_sf"/>
</dbReference>
<dbReference type="InterPro" id="IPR020476">
    <property type="entry name" value="Nudix_hydrolase"/>
</dbReference>
<reference evidence="4" key="1">
    <citation type="submission" date="2020-03" db="EMBL/GenBank/DDBJ databases">
        <title>Draft Genome Sequence of Cylindrodendrum hubeiense.</title>
        <authorList>
            <person name="Buettner E."/>
            <person name="Kellner H."/>
        </authorList>
    </citation>
    <scope>NUCLEOTIDE SEQUENCE</scope>
    <source>
        <strain evidence="4">IHI 201604</strain>
    </source>
</reference>
<dbReference type="PANTHER" id="PTHR16099">
    <property type="entry name" value="8-OXO-DGTP DIPHOSPHATES NUDT15"/>
    <property type="match status" value="1"/>
</dbReference>
<gene>
    <name evidence="4" type="ORF">G7Z17_g6216</name>
</gene>
<dbReference type="SUPFAM" id="SSF55811">
    <property type="entry name" value="Nudix"/>
    <property type="match status" value="1"/>
</dbReference>
<dbReference type="GO" id="GO:0006203">
    <property type="term" value="P:dGTP catabolic process"/>
    <property type="evidence" value="ECO:0007669"/>
    <property type="project" value="TreeGrafter"/>
</dbReference>
<feature type="domain" description="Nudix hydrolase" evidence="3">
    <location>
        <begin position="7"/>
        <end position="149"/>
    </location>
</feature>
<name>A0A9P5H547_9HYPO</name>
<dbReference type="PROSITE" id="PS00893">
    <property type="entry name" value="NUDIX_BOX"/>
    <property type="match status" value="1"/>
</dbReference>
<dbReference type="InterPro" id="IPR000086">
    <property type="entry name" value="NUDIX_hydrolase_dom"/>
</dbReference>
<keyword evidence="5" id="KW-1185">Reference proteome</keyword>
<evidence type="ECO:0000313" key="4">
    <source>
        <dbReference type="EMBL" id="KAF7549673.1"/>
    </source>
</evidence>
<evidence type="ECO:0000256" key="2">
    <source>
        <dbReference type="RuleBase" id="RU003476"/>
    </source>
</evidence>
<dbReference type="OrthoDB" id="447842at2759"/>
<evidence type="ECO:0000313" key="5">
    <source>
        <dbReference type="Proteomes" id="UP000722485"/>
    </source>
</evidence>
<dbReference type="Pfam" id="PF00293">
    <property type="entry name" value="NUDIX"/>
    <property type="match status" value="1"/>
</dbReference>
<dbReference type="EMBL" id="JAANBB010000116">
    <property type="protein sequence ID" value="KAF7549673.1"/>
    <property type="molecule type" value="Genomic_DNA"/>
</dbReference>
<comment type="similarity">
    <text evidence="2">Belongs to the Nudix hydrolase family.</text>
</comment>
<dbReference type="GO" id="GO:0005829">
    <property type="term" value="C:cytosol"/>
    <property type="evidence" value="ECO:0007669"/>
    <property type="project" value="TreeGrafter"/>
</dbReference>
<dbReference type="GO" id="GO:0035539">
    <property type="term" value="F:8-oxo-7,8-dihydrodeoxyguanosine triphosphate pyrophosphatase activity"/>
    <property type="evidence" value="ECO:0007669"/>
    <property type="project" value="TreeGrafter"/>
</dbReference>
<dbReference type="CDD" id="cd04678">
    <property type="entry name" value="NUDIX_MTH2_Nudt15"/>
    <property type="match status" value="1"/>
</dbReference>
<protein>
    <recommendedName>
        <fullName evidence="3">Nudix hydrolase domain-containing protein</fullName>
    </recommendedName>
</protein>
<dbReference type="FunFam" id="3.90.79.10:FF:000060">
    <property type="entry name" value="Nudix hydrolase 1"/>
    <property type="match status" value="1"/>
</dbReference>
<sequence length="159" mass="17335">MASEKAPPRVGVAAIIYRPDGKFVAGKRKGSHGSGTWQLPGGHLEHGESVLVCAEREVLEETGLKVRGVKIVAVTNDVFEEAGKHYVTLFVRCELADQAAEPEVLEPDKCEGWSWKTWEDLRRFLAALSQGASSASQGGDALFLPLVHLLEQNDNLDQL</sequence>
<dbReference type="Gene3D" id="3.90.79.10">
    <property type="entry name" value="Nucleoside Triphosphate Pyrophosphohydrolase"/>
    <property type="match status" value="1"/>
</dbReference>
<proteinExistence type="inferred from homology"/>
<evidence type="ECO:0000259" key="3">
    <source>
        <dbReference type="PROSITE" id="PS51462"/>
    </source>
</evidence>
<dbReference type="PANTHER" id="PTHR16099:SF5">
    <property type="entry name" value="NUCLEOTIDE TRIPHOSPHATE DIPHOSPHATASE NUDT15"/>
    <property type="match status" value="1"/>
</dbReference>